<gene>
    <name evidence="3" type="ORF">FWK35_00015696</name>
</gene>
<accession>A0A6G0Z9L1</accession>
<dbReference type="PANTHER" id="PTHR37162:SF1">
    <property type="entry name" value="BED-TYPE DOMAIN-CONTAINING PROTEIN"/>
    <property type="match status" value="1"/>
</dbReference>
<dbReference type="SUPFAM" id="SSF53098">
    <property type="entry name" value="Ribonuclease H-like"/>
    <property type="match status" value="1"/>
</dbReference>
<name>A0A6G0Z9L1_APHCR</name>
<dbReference type="PANTHER" id="PTHR37162">
    <property type="entry name" value="HAT FAMILY DIMERISATION DOMAINCONTAINING PROTEIN-RELATED"/>
    <property type="match status" value="1"/>
</dbReference>
<dbReference type="Pfam" id="PF05699">
    <property type="entry name" value="Dimer_Tnp_hAT"/>
    <property type="match status" value="1"/>
</dbReference>
<feature type="compositionally biased region" description="Basic residues" evidence="1">
    <location>
        <begin position="27"/>
        <end position="36"/>
    </location>
</feature>
<comment type="caution">
    <text evidence="3">The sequence shown here is derived from an EMBL/GenBank/DDBJ whole genome shotgun (WGS) entry which is preliminary data.</text>
</comment>
<organism evidence="3 4">
    <name type="scientific">Aphis craccivora</name>
    <name type="common">Cowpea aphid</name>
    <dbReference type="NCBI Taxonomy" id="307492"/>
    <lineage>
        <taxon>Eukaryota</taxon>
        <taxon>Metazoa</taxon>
        <taxon>Ecdysozoa</taxon>
        <taxon>Arthropoda</taxon>
        <taxon>Hexapoda</taxon>
        <taxon>Insecta</taxon>
        <taxon>Pterygota</taxon>
        <taxon>Neoptera</taxon>
        <taxon>Paraneoptera</taxon>
        <taxon>Hemiptera</taxon>
        <taxon>Sternorrhyncha</taxon>
        <taxon>Aphidomorpha</taxon>
        <taxon>Aphidoidea</taxon>
        <taxon>Aphididae</taxon>
        <taxon>Aphidini</taxon>
        <taxon>Aphis</taxon>
        <taxon>Aphis</taxon>
    </lineage>
</organism>
<evidence type="ECO:0000313" key="3">
    <source>
        <dbReference type="EMBL" id="KAF0767268.1"/>
    </source>
</evidence>
<feature type="domain" description="HAT C-terminal dimerisation" evidence="2">
    <location>
        <begin position="583"/>
        <end position="653"/>
    </location>
</feature>
<dbReference type="AlphaFoldDB" id="A0A6G0Z9L1"/>
<evidence type="ECO:0000313" key="4">
    <source>
        <dbReference type="Proteomes" id="UP000478052"/>
    </source>
</evidence>
<dbReference type="Proteomes" id="UP000478052">
    <property type="component" value="Unassembled WGS sequence"/>
</dbReference>
<protein>
    <submittedName>
        <fullName evidence="3">Dimer Tnp hAT domain-containing protein</fullName>
    </submittedName>
</protein>
<sequence>MSDFEDSNLRDRTPEKTKRSRNEGSKSKKPTHKKQKFRTEWMDEKDFKIWLVPVVGEPFKGKCKLCSLELTAELTVLKKHQSSQKHLLNLRSTKNIKQTINSYFIDDSKSKLQDQIKKAEMLLCGFISEHNLSFNTIGHLSKLCQEAFTDSSIAKGLNIGRTKATAITKNVIGKCYHEDLANKLKKYKFSVVIDESTDIGTVKNMAICVKYYDGELNKLETKFWELVQLFTDPASAKAGATADKLYSTMLNSFIENKITLDNIIGFASDGCNTMFGAHNSVSSKLKEQFPGIFVQKCICHSLHLVASAACKTLPRDCEDLVRDIFNYFKSSCKRISQLKEFQDLCELEPHKMLRPAQTRWLSLSMAVSRIIEQWEALKQYFAANYKDDRLKVAENIYHRLKDPSLFMYYTFLNYILPKITSLNKLFQSDKTVIDSVFTKMSELYKDILFSFVRKIPNPFTYNPNDESQYLPLKSIYLGASMFLLTQNNNIDEQMLLDVLKRCRLFLIEICIEIKLRFDFSDKILSSLIYISPKNIFSQEHSNTLLNFVILFPRICNDEIQMQVIDDEWRKLNSYFDLDIINILKNKNVDMFWLDLYLYEENGEKLFSNLSAFVLNILSLPQSNCVCERLFSKVNLIKTKLRNKLMTNTINGLINTSECVKITTCVKFQPTKTMYASMNNEMYDFSKDELNSEIFIDEIVFE</sequence>
<evidence type="ECO:0000259" key="2">
    <source>
        <dbReference type="Pfam" id="PF05699"/>
    </source>
</evidence>
<dbReference type="GO" id="GO:0046983">
    <property type="term" value="F:protein dimerization activity"/>
    <property type="evidence" value="ECO:0007669"/>
    <property type="project" value="InterPro"/>
</dbReference>
<dbReference type="InterPro" id="IPR012337">
    <property type="entry name" value="RNaseH-like_sf"/>
</dbReference>
<evidence type="ECO:0000256" key="1">
    <source>
        <dbReference type="SAM" id="MobiDB-lite"/>
    </source>
</evidence>
<feature type="region of interest" description="Disordered" evidence="1">
    <location>
        <begin position="1"/>
        <end position="37"/>
    </location>
</feature>
<dbReference type="OrthoDB" id="6589684at2759"/>
<dbReference type="EMBL" id="VUJU01001008">
    <property type="protein sequence ID" value="KAF0767268.1"/>
    <property type="molecule type" value="Genomic_DNA"/>
</dbReference>
<keyword evidence="4" id="KW-1185">Reference proteome</keyword>
<dbReference type="InterPro" id="IPR008906">
    <property type="entry name" value="HATC_C_dom"/>
</dbReference>
<proteinExistence type="predicted"/>
<reference evidence="3 4" key="1">
    <citation type="submission" date="2019-08" db="EMBL/GenBank/DDBJ databases">
        <title>Whole genome of Aphis craccivora.</title>
        <authorList>
            <person name="Voronova N.V."/>
            <person name="Shulinski R.S."/>
            <person name="Bandarenka Y.V."/>
            <person name="Zhorov D.G."/>
            <person name="Warner D."/>
        </authorList>
    </citation>
    <scope>NUCLEOTIDE SEQUENCE [LARGE SCALE GENOMIC DNA]</scope>
    <source>
        <strain evidence="3">180601</strain>
        <tissue evidence="3">Whole Body</tissue>
    </source>
</reference>
<feature type="compositionally biased region" description="Basic and acidic residues" evidence="1">
    <location>
        <begin position="7"/>
        <end position="26"/>
    </location>
</feature>